<keyword evidence="2" id="KW-1185">Reference proteome</keyword>
<name>A0ABP6S9C2_9ACTN</name>
<organism evidence="1 2">
    <name type="scientific">Streptomyces sannanensis</name>
    <dbReference type="NCBI Taxonomy" id="285536"/>
    <lineage>
        <taxon>Bacteria</taxon>
        <taxon>Bacillati</taxon>
        <taxon>Actinomycetota</taxon>
        <taxon>Actinomycetes</taxon>
        <taxon>Kitasatosporales</taxon>
        <taxon>Streptomycetaceae</taxon>
        <taxon>Streptomyces</taxon>
    </lineage>
</organism>
<protein>
    <submittedName>
        <fullName evidence="1">Uncharacterized protein</fullName>
    </submittedName>
</protein>
<evidence type="ECO:0000313" key="1">
    <source>
        <dbReference type="EMBL" id="GAA3371242.1"/>
    </source>
</evidence>
<reference evidence="2" key="1">
    <citation type="journal article" date="2019" name="Int. J. Syst. Evol. Microbiol.">
        <title>The Global Catalogue of Microorganisms (GCM) 10K type strain sequencing project: providing services to taxonomists for standard genome sequencing and annotation.</title>
        <authorList>
            <consortium name="The Broad Institute Genomics Platform"/>
            <consortium name="The Broad Institute Genome Sequencing Center for Infectious Disease"/>
            <person name="Wu L."/>
            <person name="Ma J."/>
        </authorList>
    </citation>
    <scope>NUCLEOTIDE SEQUENCE [LARGE SCALE GENOMIC DNA]</scope>
    <source>
        <strain evidence="2">JCM 9651</strain>
    </source>
</reference>
<gene>
    <name evidence="1" type="ORF">GCM10020367_21110</name>
</gene>
<proteinExistence type="predicted"/>
<dbReference type="EMBL" id="BAAAYL010000001">
    <property type="protein sequence ID" value="GAA3371242.1"/>
    <property type="molecule type" value="Genomic_DNA"/>
</dbReference>
<accession>A0ABP6S9C2</accession>
<evidence type="ECO:0000313" key="2">
    <source>
        <dbReference type="Proteomes" id="UP001499990"/>
    </source>
</evidence>
<sequence length="79" mass="8393">MDIPDSLIELKRAAEDGRAKLTGLVGDAHAAQWTAWYEATVAVQAAITAHAKEAGVNRYELERAVKAAVLHPAPAATDE</sequence>
<dbReference type="Proteomes" id="UP001499990">
    <property type="component" value="Unassembled WGS sequence"/>
</dbReference>
<dbReference type="RefSeq" id="WP_345036029.1">
    <property type="nucleotide sequence ID" value="NZ_BAAAYL010000001.1"/>
</dbReference>
<comment type="caution">
    <text evidence="1">The sequence shown here is derived from an EMBL/GenBank/DDBJ whole genome shotgun (WGS) entry which is preliminary data.</text>
</comment>